<comment type="caution">
    <text evidence="1">The sequence shown here is derived from an EMBL/GenBank/DDBJ whole genome shotgun (WGS) entry which is preliminary data.</text>
</comment>
<dbReference type="EMBL" id="ACEO02000011">
    <property type="protein sequence ID" value="EFC51476.1"/>
    <property type="molecule type" value="Genomic_DNA"/>
</dbReference>
<evidence type="ECO:0000313" key="1">
    <source>
        <dbReference type="EMBL" id="EFC51476.1"/>
    </source>
</evidence>
<evidence type="ECO:0000313" key="2">
    <source>
        <dbReference type="Proteomes" id="UP000004621"/>
    </source>
</evidence>
<dbReference type="Proteomes" id="UP000004621">
    <property type="component" value="Unassembled WGS sequence"/>
</dbReference>
<accession>A0A9W5IPT6</accession>
<reference evidence="1 2" key="1">
    <citation type="submission" date="2010-01" db="EMBL/GenBank/DDBJ databases">
        <authorList>
            <person name="Weinstock G."/>
            <person name="Sodergren E."/>
            <person name="Clifton S."/>
            <person name="Fulton L."/>
            <person name="Fulton B."/>
            <person name="Courtney L."/>
            <person name="Fronick C."/>
            <person name="Harrison M."/>
            <person name="Strong C."/>
            <person name="Farmer C."/>
            <person name="Delahaunty K."/>
            <person name="Markovic C."/>
            <person name="Hall O."/>
            <person name="Minx P."/>
            <person name="Tomlinson C."/>
            <person name="Mitreva M."/>
            <person name="Nelson J."/>
            <person name="Hou S."/>
            <person name="Wollam A."/>
            <person name="Pepin K.H."/>
            <person name="Johnson M."/>
            <person name="Bhonagiri V."/>
            <person name="Nash W.E."/>
            <person name="Warren W."/>
            <person name="Chinwalla A."/>
            <person name="Mardis E.R."/>
            <person name="Wilson R.K."/>
        </authorList>
    </citation>
    <scope>NUCLEOTIDE SEQUENCE [LARGE SCALE GENOMIC DNA]</scope>
    <source>
        <strain evidence="1 2">NJ9703</strain>
    </source>
</reference>
<dbReference type="AlphaFoldDB" id="A0A9W5IPT6"/>
<protein>
    <submittedName>
        <fullName evidence="1">Uncharacterized protein</fullName>
    </submittedName>
</protein>
<organism evidence="1 2">
    <name type="scientific">Neisseria subflava NJ9703</name>
    <dbReference type="NCBI Taxonomy" id="546268"/>
    <lineage>
        <taxon>Bacteria</taxon>
        <taxon>Pseudomonadati</taxon>
        <taxon>Pseudomonadota</taxon>
        <taxon>Betaproteobacteria</taxon>
        <taxon>Neisseriales</taxon>
        <taxon>Neisseriaceae</taxon>
        <taxon>Neisseria</taxon>
    </lineage>
</organism>
<feature type="non-terminal residue" evidence="1">
    <location>
        <position position="83"/>
    </location>
</feature>
<gene>
    <name evidence="1" type="ORF">NEISUBOT_05206</name>
</gene>
<name>A0A9W5IPT6_NEISU</name>
<proteinExistence type="predicted"/>
<sequence length="83" mass="9662">MKYCLTLNSDDFEKGRLKLLKFQTAFCKPPPTFALCCSNFCTLGPAKVSTAFALYRMMRNKKSDATVAFYFTNYIRPILHWLY</sequence>